<name>A0ABP0T9Y2_9BRYO</name>
<proteinExistence type="predicted"/>
<dbReference type="Proteomes" id="UP001497512">
    <property type="component" value="Chromosome 1"/>
</dbReference>
<evidence type="ECO:0000313" key="2">
    <source>
        <dbReference type="Proteomes" id="UP001497512"/>
    </source>
</evidence>
<accession>A0ABP0T9Y2</accession>
<protein>
    <submittedName>
        <fullName evidence="1">Uncharacterized protein</fullName>
    </submittedName>
</protein>
<gene>
    <name evidence="1" type="ORF">CSSPTR1EN2_LOCUS981</name>
</gene>
<sequence length="183" mass="20517">MSITYLLSSMQYYSNLIMESHISRYAPRCGCLLEDVELQRGLLAELENPGDEPEVTKDELESGAFRSACIKEIPLVASVQDVMSACLEEEHTLEVFRSLSRQDDELVAELEELENLADLDDVRSAQLSRLRTCAAGLATRLAAVQRRRPRCVVAAAFSLRLAALVPDRIFWQFLTISPVSQQI</sequence>
<dbReference type="EMBL" id="OZ019893">
    <property type="protein sequence ID" value="CAK9190620.1"/>
    <property type="molecule type" value="Genomic_DNA"/>
</dbReference>
<evidence type="ECO:0000313" key="1">
    <source>
        <dbReference type="EMBL" id="CAK9190620.1"/>
    </source>
</evidence>
<reference evidence="1 2" key="1">
    <citation type="submission" date="2024-02" db="EMBL/GenBank/DDBJ databases">
        <authorList>
            <consortium name="ELIXIR-Norway"/>
            <consortium name="Elixir Norway"/>
        </authorList>
    </citation>
    <scope>NUCLEOTIDE SEQUENCE [LARGE SCALE GENOMIC DNA]</scope>
</reference>
<organism evidence="1 2">
    <name type="scientific">Sphagnum troendelagicum</name>
    <dbReference type="NCBI Taxonomy" id="128251"/>
    <lineage>
        <taxon>Eukaryota</taxon>
        <taxon>Viridiplantae</taxon>
        <taxon>Streptophyta</taxon>
        <taxon>Embryophyta</taxon>
        <taxon>Bryophyta</taxon>
        <taxon>Sphagnophytina</taxon>
        <taxon>Sphagnopsida</taxon>
        <taxon>Sphagnales</taxon>
        <taxon>Sphagnaceae</taxon>
        <taxon>Sphagnum</taxon>
    </lineage>
</organism>
<keyword evidence="2" id="KW-1185">Reference proteome</keyword>